<dbReference type="EC" id="2.7.2.4" evidence="5 15"/>
<dbReference type="EMBL" id="JADQAZ010000001">
    <property type="protein sequence ID" value="MBT0956008.1"/>
    <property type="molecule type" value="Genomic_DNA"/>
</dbReference>
<evidence type="ECO:0000256" key="16">
    <source>
        <dbReference type="RuleBase" id="RU004249"/>
    </source>
</evidence>
<keyword evidence="12" id="KW-0457">Lysine biosynthesis</keyword>
<dbReference type="SUPFAM" id="SSF53633">
    <property type="entry name" value="Carbamate kinase-like"/>
    <property type="match status" value="1"/>
</dbReference>
<evidence type="ECO:0000256" key="8">
    <source>
        <dbReference type="ARBA" id="ARBA00022679"/>
    </source>
</evidence>
<keyword evidence="8 15" id="KW-0808">Transferase</keyword>
<dbReference type="RefSeq" id="WP_327792224.1">
    <property type="nucleotide sequence ID" value="NZ_JADQAZ010000001.1"/>
</dbReference>
<comment type="pathway">
    <text evidence="2 16">Amino-acid biosynthesis; L-methionine biosynthesis via de novo pathway; L-homoserine from L-aspartate: step 1/3.</text>
</comment>
<dbReference type="CDD" id="cd04261">
    <property type="entry name" value="AAK_AKii-LysC-BS"/>
    <property type="match status" value="1"/>
</dbReference>
<dbReference type="InterPro" id="IPR036393">
    <property type="entry name" value="AceGlu_kinase-like_sf"/>
</dbReference>
<dbReference type="NCBIfam" id="TIGR00657">
    <property type="entry name" value="asp_kinases"/>
    <property type="match status" value="1"/>
</dbReference>
<dbReference type="Pfam" id="PF01842">
    <property type="entry name" value="ACT"/>
    <property type="match status" value="1"/>
</dbReference>
<dbReference type="GO" id="GO:0005524">
    <property type="term" value="F:ATP binding"/>
    <property type="evidence" value="ECO:0007669"/>
    <property type="project" value="UniProtKB-KW"/>
</dbReference>
<keyword evidence="10 15" id="KW-0418">Kinase</keyword>
<feature type="domain" description="ACT" evidence="17">
    <location>
        <begin position="268"/>
        <end position="353"/>
    </location>
</feature>
<dbReference type="NCBIfam" id="TIGR00656">
    <property type="entry name" value="asp_kin_monofn"/>
    <property type="match status" value="1"/>
</dbReference>
<organism evidence="18 19">
    <name type="scientific">Harenicola maris</name>
    <dbReference type="NCBI Taxonomy" id="2841044"/>
    <lineage>
        <taxon>Bacteria</taxon>
        <taxon>Pseudomonadati</taxon>
        <taxon>Pseudomonadota</taxon>
        <taxon>Alphaproteobacteria</taxon>
        <taxon>Rhodobacterales</taxon>
        <taxon>Paracoccaceae</taxon>
        <taxon>Harenicola</taxon>
    </lineage>
</organism>
<feature type="binding site" evidence="14">
    <location>
        <position position="185"/>
    </location>
    <ligand>
        <name>ATP</name>
        <dbReference type="ChEBI" id="CHEBI:30616"/>
    </ligand>
</feature>
<dbReference type="Pfam" id="PF22468">
    <property type="entry name" value="ACT_9"/>
    <property type="match status" value="1"/>
</dbReference>
<feature type="binding site" evidence="14">
    <location>
        <begin position="210"/>
        <end position="211"/>
    </location>
    <ligand>
        <name>ATP</name>
        <dbReference type="ChEBI" id="CHEBI:30616"/>
    </ligand>
</feature>
<sequence>MTTLVMKFGGTSVANLDRIRRAAKRVGREVANGHNVIVIVSAMSGKTNELVGWVNETSPLYDAREYDAVVSSGENVTAGLMALTLQEMDIPARSWQGWQVPLKTNSAHAAARIEEIPTGNIDAKFAEGMKVAVVAGFQGISPEGRITTLGRGGSDTTAVAFAAAFGAVRCDIYTDVDGVYTTDPRICEKARKLDKIAFEEMLELASLGAKVLQTRSVELAMRFKVPLRVLSSFEEMSDTAGTIVCDEEEIMESNVVSGVAYSRDEAKMTLISVADRPGIAAAIFGPLAEAGVNVDMIVQNISEEGRTDMTFSCPTDQVARAEKAMEDAKAAGDINFRELVSDTNVAKVSVVGIGMRSHAGVAAKMFKALSDDGVNIKVITTSEIKTSVLIDRKYMELAVQALHDVFELEKS</sequence>
<evidence type="ECO:0000259" key="17">
    <source>
        <dbReference type="PROSITE" id="PS51671"/>
    </source>
</evidence>
<accession>A0AAP2G2U6</accession>
<dbReference type="PANTHER" id="PTHR21499:SF3">
    <property type="entry name" value="ASPARTOKINASE"/>
    <property type="match status" value="1"/>
</dbReference>
<dbReference type="GO" id="GO:0004072">
    <property type="term" value="F:aspartate kinase activity"/>
    <property type="evidence" value="ECO:0007669"/>
    <property type="project" value="UniProtKB-EC"/>
</dbReference>
<dbReference type="Pfam" id="PF00696">
    <property type="entry name" value="AA_kinase"/>
    <property type="match status" value="1"/>
</dbReference>
<evidence type="ECO:0000256" key="7">
    <source>
        <dbReference type="ARBA" id="ARBA00022605"/>
    </source>
</evidence>
<dbReference type="NCBIfam" id="NF005154">
    <property type="entry name" value="PRK06635.1-2"/>
    <property type="match status" value="1"/>
</dbReference>
<dbReference type="CDD" id="cd04913">
    <property type="entry name" value="ACT_AKii-LysC-BS-like_1"/>
    <property type="match status" value="1"/>
</dbReference>
<name>A0AAP2G2U6_9RHOB</name>
<evidence type="ECO:0000256" key="3">
    <source>
        <dbReference type="ARBA" id="ARBA00005139"/>
    </source>
</evidence>
<dbReference type="PROSITE" id="PS51671">
    <property type="entry name" value="ACT"/>
    <property type="match status" value="1"/>
</dbReference>
<dbReference type="SUPFAM" id="SSF55021">
    <property type="entry name" value="ACT-like"/>
    <property type="match status" value="2"/>
</dbReference>
<dbReference type="PIRSF" id="PIRSF000726">
    <property type="entry name" value="Asp_kin"/>
    <property type="match status" value="1"/>
</dbReference>
<keyword evidence="11 14" id="KW-0067">ATP-binding</keyword>
<dbReference type="AlphaFoldDB" id="A0AAP2G2U6"/>
<evidence type="ECO:0000256" key="2">
    <source>
        <dbReference type="ARBA" id="ARBA00004986"/>
    </source>
</evidence>
<comment type="similarity">
    <text evidence="4 15">Belongs to the aspartokinase family.</text>
</comment>
<comment type="caution">
    <text evidence="18">The sequence shown here is derived from an EMBL/GenBank/DDBJ whole genome shotgun (WGS) entry which is preliminary data.</text>
</comment>
<evidence type="ECO:0000313" key="19">
    <source>
        <dbReference type="Proteomes" id="UP001315686"/>
    </source>
</evidence>
<dbReference type="GO" id="GO:0005829">
    <property type="term" value="C:cytosol"/>
    <property type="evidence" value="ECO:0007669"/>
    <property type="project" value="TreeGrafter"/>
</dbReference>
<dbReference type="InterPro" id="IPR005260">
    <property type="entry name" value="Asp_kin_monofn"/>
</dbReference>
<gene>
    <name evidence="18" type="ORF">IV417_01295</name>
</gene>
<dbReference type="NCBIfam" id="NF005155">
    <property type="entry name" value="PRK06635.1-4"/>
    <property type="match status" value="1"/>
</dbReference>
<evidence type="ECO:0000256" key="5">
    <source>
        <dbReference type="ARBA" id="ARBA00013059"/>
    </source>
</evidence>
<feature type="binding site" evidence="14">
    <location>
        <position position="47"/>
    </location>
    <ligand>
        <name>substrate</name>
    </ligand>
</feature>
<dbReference type="GO" id="GO:0009089">
    <property type="term" value="P:lysine biosynthetic process via diaminopimelate"/>
    <property type="evidence" value="ECO:0007669"/>
    <property type="project" value="InterPro"/>
</dbReference>
<dbReference type="Gene3D" id="3.30.2130.10">
    <property type="entry name" value="VC0802-like"/>
    <property type="match status" value="1"/>
</dbReference>
<dbReference type="InterPro" id="IPR041740">
    <property type="entry name" value="AKii-LysC-BS"/>
</dbReference>
<proteinExistence type="inferred from homology"/>
<evidence type="ECO:0000256" key="10">
    <source>
        <dbReference type="ARBA" id="ARBA00022777"/>
    </source>
</evidence>
<evidence type="ECO:0000256" key="9">
    <source>
        <dbReference type="ARBA" id="ARBA00022741"/>
    </source>
</evidence>
<dbReference type="Gene3D" id="3.40.1160.10">
    <property type="entry name" value="Acetylglutamate kinase-like"/>
    <property type="match status" value="1"/>
</dbReference>
<comment type="catalytic activity">
    <reaction evidence="13 15">
        <text>L-aspartate + ATP = 4-phospho-L-aspartate + ADP</text>
        <dbReference type="Rhea" id="RHEA:23776"/>
        <dbReference type="ChEBI" id="CHEBI:29991"/>
        <dbReference type="ChEBI" id="CHEBI:30616"/>
        <dbReference type="ChEBI" id="CHEBI:57535"/>
        <dbReference type="ChEBI" id="CHEBI:456216"/>
        <dbReference type="EC" id="2.7.2.4"/>
    </reaction>
</comment>
<keyword evidence="7 16" id="KW-0028">Amino-acid biosynthesis</keyword>
<dbReference type="InterPro" id="IPR001048">
    <property type="entry name" value="Asp/Glu/Uridylate_kinase"/>
</dbReference>
<dbReference type="InterPro" id="IPR002912">
    <property type="entry name" value="ACT_dom"/>
</dbReference>
<feature type="binding site" evidence="14">
    <location>
        <position position="180"/>
    </location>
    <ligand>
        <name>ATP</name>
        <dbReference type="ChEBI" id="CHEBI:30616"/>
    </ligand>
</feature>
<feature type="binding site" evidence="14">
    <location>
        <begin position="7"/>
        <end position="10"/>
    </location>
    <ligand>
        <name>ATP</name>
        <dbReference type="ChEBI" id="CHEBI:30616"/>
    </ligand>
</feature>
<dbReference type="PROSITE" id="PS00324">
    <property type="entry name" value="ASPARTOKINASE"/>
    <property type="match status" value="1"/>
</dbReference>
<evidence type="ECO:0000256" key="13">
    <source>
        <dbReference type="ARBA" id="ARBA00047872"/>
    </source>
</evidence>
<evidence type="ECO:0000256" key="11">
    <source>
        <dbReference type="ARBA" id="ARBA00022840"/>
    </source>
</evidence>
<dbReference type="InterPro" id="IPR018042">
    <property type="entry name" value="Aspartate_kinase_CS"/>
</dbReference>
<evidence type="ECO:0000313" key="18">
    <source>
        <dbReference type="EMBL" id="MBT0956008.1"/>
    </source>
</evidence>
<keyword evidence="19" id="KW-1185">Reference proteome</keyword>
<dbReference type="InterPro" id="IPR054352">
    <property type="entry name" value="ACT_Aspartokinase"/>
</dbReference>
<feature type="binding site" evidence="14">
    <location>
        <position position="74"/>
    </location>
    <ligand>
        <name>substrate</name>
    </ligand>
</feature>
<dbReference type="FunFam" id="3.30.2130.10:FF:000002">
    <property type="entry name" value="Aspartokinase"/>
    <property type="match status" value="1"/>
</dbReference>
<dbReference type="InterPro" id="IPR001341">
    <property type="entry name" value="Asp_kinase"/>
</dbReference>
<dbReference type="PANTHER" id="PTHR21499">
    <property type="entry name" value="ASPARTATE KINASE"/>
    <property type="match status" value="1"/>
</dbReference>
<comment type="pathway">
    <text evidence="3 16">Amino-acid biosynthesis; L-threonine biosynthesis; L-threonine from L-aspartate: step 1/5.</text>
</comment>
<dbReference type="CDD" id="cd04923">
    <property type="entry name" value="ACT_AK-LysC-DapG-like_2"/>
    <property type="match status" value="1"/>
</dbReference>
<evidence type="ECO:0000256" key="4">
    <source>
        <dbReference type="ARBA" id="ARBA00010122"/>
    </source>
</evidence>
<evidence type="ECO:0000256" key="14">
    <source>
        <dbReference type="PIRSR" id="PIRSR000726-1"/>
    </source>
</evidence>
<evidence type="ECO:0000256" key="15">
    <source>
        <dbReference type="RuleBase" id="RU003448"/>
    </source>
</evidence>
<dbReference type="FunFam" id="3.40.1160.10:FF:000002">
    <property type="entry name" value="Aspartokinase"/>
    <property type="match status" value="1"/>
</dbReference>
<feature type="binding site" evidence="14">
    <location>
        <begin position="174"/>
        <end position="175"/>
    </location>
    <ligand>
        <name>ATP</name>
        <dbReference type="ChEBI" id="CHEBI:30616"/>
    </ligand>
</feature>
<evidence type="ECO:0000256" key="6">
    <source>
        <dbReference type="ARBA" id="ARBA00016273"/>
    </source>
</evidence>
<evidence type="ECO:0000256" key="1">
    <source>
        <dbReference type="ARBA" id="ARBA00004766"/>
    </source>
</evidence>
<reference evidence="18 19" key="1">
    <citation type="journal article" date="2021" name="Arch. Microbiol.">
        <title>Harenicola maris gen. nov., sp. nov. isolated from the Sea of Japan shallow sediments.</title>
        <authorList>
            <person name="Romanenko L.A."/>
            <person name="Kurilenko V.V."/>
            <person name="Chernysheva N.Y."/>
            <person name="Tekutyeva L.A."/>
            <person name="Velansky P.V."/>
            <person name="Svetashev V.I."/>
            <person name="Isaeva M.P."/>
        </authorList>
    </citation>
    <scope>NUCLEOTIDE SEQUENCE [LARGE SCALE GENOMIC DNA]</scope>
    <source>
        <strain evidence="18 19">KMM 3653</strain>
    </source>
</reference>
<dbReference type="Proteomes" id="UP001315686">
    <property type="component" value="Unassembled WGS sequence"/>
</dbReference>
<protein>
    <recommendedName>
        <fullName evidence="6 15">Aspartokinase</fullName>
        <ecNumber evidence="5 15">2.7.2.4</ecNumber>
    </recommendedName>
</protein>
<keyword evidence="9 14" id="KW-0547">Nucleotide-binding</keyword>
<dbReference type="InterPro" id="IPR045865">
    <property type="entry name" value="ACT-like_dom_sf"/>
</dbReference>
<evidence type="ECO:0000256" key="12">
    <source>
        <dbReference type="ARBA" id="ARBA00023154"/>
    </source>
</evidence>
<comment type="pathway">
    <text evidence="1 16">Amino-acid biosynthesis; L-lysine biosynthesis via DAP pathway; (S)-tetrahydrodipicolinate from L-aspartate: step 1/4.</text>
</comment>
<dbReference type="GO" id="GO:0009090">
    <property type="term" value="P:homoserine biosynthetic process"/>
    <property type="evidence" value="ECO:0007669"/>
    <property type="project" value="TreeGrafter"/>
</dbReference>